<accession>A0A921QNG3</accession>
<reference evidence="2" key="2">
    <citation type="submission" date="2020-10" db="EMBL/GenBank/DDBJ databases">
        <authorList>
            <person name="Cooper E.A."/>
            <person name="Brenton Z.W."/>
            <person name="Flinn B.S."/>
            <person name="Jenkins J."/>
            <person name="Shu S."/>
            <person name="Flowers D."/>
            <person name="Luo F."/>
            <person name="Wang Y."/>
            <person name="Xia P."/>
            <person name="Barry K."/>
            <person name="Daum C."/>
            <person name="Lipzen A."/>
            <person name="Yoshinaga Y."/>
            <person name="Schmutz J."/>
            <person name="Saski C."/>
            <person name="Vermerris W."/>
            <person name="Kresovich S."/>
        </authorList>
    </citation>
    <scope>NUCLEOTIDE SEQUENCE</scope>
</reference>
<sequence length="55" mass="6126">MVHRIRSFTGNLALHAASAGWMALSAAYPTRMRTWRHSSPASNRSLERSRPSLSS</sequence>
<reference evidence="2" key="1">
    <citation type="journal article" date="2019" name="BMC Genomics">
        <title>A new reference genome for Sorghum bicolor reveals high levels of sequence similarity between sweet and grain genotypes: implications for the genetics of sugar metabolism.</title>
        <authorList>
            <person name="Cooper E.A."/>
            <person name="Brenton Z.W."/>
            <person name="Flinn B.S."/>
            <person name="Jenkins J."/>
            <person name="Shu S."/>
            <person name="Flowers D."/>
            <person name="Luo F."/>
            <person name="Wang Y."/>
            <person name="Xia P."/>
            <person name="Barry K."/>
            <person name="Daum C."/>
            <person name="Lipzen A."/>
            <person name="Yoshinaga Y."/>
            <person name="Schmutz J."/>
            <person name="Saski C."/>
            <person name="Vermerris W."/>
            <person name="Kresovich S."/>
        </authorList>
    </citation>
    <scope>NUCLEOTIDE SEQUENCE</scope>
</reference>
<feature type="compositionally biased region" description="Basic and acidic residues" evidence="1">
    <location>
        <begin position="45"/>
        <end position="55"/>
    </location>
</feature>
<dbReference type="Proteomes" id="UP000807115">
    <property type="component" value="Chromosome 6"/>
</dbReference>
<dbReference type="EMBL" id="CM027685">
    <property type="protein sequence ID" value="KAG0525278.1"/>
    <property type="molecule type" value="Genomic_DNA"/>
</dbReference>
<feature type="region of interest" description="Disordered" evidence="1">
    <location>
        <begin position="33"/>
        <end position="55"/>
    </location>
</feature>
<comment type="caution">
    <text evidence="2">The sequence shown here is derived from an EMBL/GenBank/DDBJ whole genome shotgun (WGS) entry which is preliminary data.</text>
</comment>
<gene>
    <name evidence="2" type="ORF">BDA96_06G041800</name>
</gene>
<proteinExistence type="predicted"/>
<evidence type="ECO:0000313" key="2">
    <source>
        <dbReference type="EMBL" id="KAG0525278.1"/>
    </source>
</evidence>
<name>A0A921QNG3_SORBI</name>
<evidence type="ECO:0000256" key="1">
    <source>
        <dbReference type="SAM" id="MobiDB-lite"/>
    </source>
</evidence>
<organism evidence="2 3">
    <name type="scientific">Sorghum bicolor</name>
    <name type="common">Sorghum</name>
    <name type="synonym">Sorghum vulgare</name>
    <dbReference type="NCBI Taxonomy" id="4558"/>
    <lineage>
        <taxon>Eukaryota</taxon>
        <taxon>Viridiplantae</taxon>
        <taxon>Streptophyta</taxon>
        <taxon>Embryophyta</taxon>
        <taxon>Tracheophyta</taxon>
        <taxon>Spermatophyta</taxon>
        <taxon>Magnoliopsida</taxon>
        <taxon>Liliopsida</taxon>
        <taxon>Poales</taxon>
        <taxon>Poaceae</taxon>
        <taxon>PACMAD clade</taxon>
        <taxon>Panicoideae</taxon>
        <taxon>Andropogonodae</taxon>
        <taxon>Andropogoneae</taxon>
        <taxon>Sorghinae</taxon>
        <taxon>Sorghum</taxon>
    </lineage>
</organism>
<dbReference type="AlphaFoldDB" id="A0A921QNG3"/>
<evidence type="ECO:0000313" key="3">
    <source>
        <dbReference type="Proteomes" id="UP000807115"/>
    </source>
</evidence>
<protein>
    <submittedName>
        <fullName evidence="2">Uncharacterized protein</fullName>
    </submittedName>
</protein>